<dbReference type="InterPro" id="IPR021344">
    <property type="entry name" value="DUF2970"/>
</dbReference>
<proteinExistence type="predicted"/>
<gene>
    <name evidence="2" type="ORF">SAMN05216387_11710</name>
</gene>
<sequence>MKDNSEKPAKGTFIQAMKAVSWAFFGVRKHTDHDHDAETLTMGQVIIAGILGAALFVAGVLLLVRFVTS</sequence>
<dbReference type="Proteomes" id="UP000198620">
    <property type="component" value="Unassembled WGS sequence"/>
</dbReference>
<evidence type="ECO:0008006" key="4">
    <source>
        <dbReference type="Google" id="ProtNLM"/>
    </source>
</evidence>
<keyword evidence="1" id="KW-1133">Transmembrane helix</keyword>
<keyword evidence="1" id="KW-0812">Transmembrane</keyword>
<keyword evidence="3" id="KW-1185">Reference proteome</keyword>
<keyword evidence="1" id="KW-0472">Membrane</keyword>
<evidence type="ECO:0000256" key="1">
    <source>
        <dbReference type="SAM" id="Phobius"/>
    </source>
</evidence>
<dbReference type="AlphaFoldDB" id="A0A1H7RI19"/>
<evidence type="ECO:0000313" key="2">
    <source>
        <dbReference type="EMBL" id="SEL58997.1"/>
    </source>
</evidence>
<dbReference type="Pfam" id="PF11174">
    <property type="entry name" value="DUF2970"/>
    <property type="match status" value="1"/>
</dbReference>
<name>A0A1H7RI19_9PROT</name>
<feature type="transmembrane region" description="Helical" evidence="1">
    <location>
        <begin position="45"/>
        <end position="67"/>
    </location>
</feature>
<dbReference type="STRING" id="1233.SAMN05216387_11710"/>
<dbReference type="EMBL" id="FOBH01000017">
    <property type="protein sequence ID" value="SEL58997.1"/>
    <property type="molecule type" value="Genomic_DNA"/>
</dbReference>
<evidence type="ECO:0000313" key="3">
    <source>
        <dbReference type="Proteomes" id="UP000198620"/>
    </source>
</evidence>
<protein>
    <recommendedName>
        <fullName evidence="4">DUF2970 domain-containing protein</fullName>
    </recommendedName>
</protein>
<accession>A0A1H7RI19</accession>
<reference evidence="2 3" key="1">
    <citation type="submission" date="2016-10" db="EMBL/GenBank/DDBJ databases">
        <authorList>
            <person name="de Groot N.N."/>
        </authorList>
    </citation>
    <scope>NUCLEOTIDE SEQUENCE [LARGE SCALE GENOMIC DNA]</scope>
    <source>
        <strain evidence="2 3">Nv1</strain>
    </source>
</reference>
<organism evidence="2 3">
    <name type="scientific">Nitrosovibrio tenuis</name>
    <dbReference type="NCBI Taxonomy" id="1233"/>
    <lineage>
        <taxon>Bacteria</taxon>
        <taxon>Pseudomonadati</taxon>
        <taxon>Pseudomonadota</taxon>
        <taxon>Betaproteobacteria</taxon>
        <taxon>Nitrosomonadales</taxon>
        <taxon>Nitrosomonadaceae</taxon>
        <taxon>Nitrosovibrio</taxon>
    </lineage>
</organism>